<protein>
    <recommendedName>
        <fullName evidence="5">Heavy-metal chelation domain-containing protein</fullName>
    </recommendedName>
</protein>
<evidence type="ECO:0008006" key="5">
    <source>
        <dbReference type="Google" id="ProtNLM"/>
    </source>
</evidence>
<dbReference type="STRING" id="350688.Clos_0216"/>
<sequence length="293" mass="32985">MAMKRPNPLIEAYRYIKNIYEIESMDPGILEKIIFSPKWTGVFADRGQTGVAFNYAGEHLVYGPVKDLNSIEGLKRFIGQSLFSLAEYLLPLDEDIHMRSICLSTLNALSRPLILRGYPKDQAITKFNASKDIDFILPEDIVVIIGYGRLIDQVYGRCKELHVMDMRPKHKLTSMCIDKNIGYGSKNTFIHSSEENEEILSKADVVLITGATLVNGTFLELIKYSKVARVIGMYGPSAQILPDILLNSGINYIGSSIVTKPDVLESILMDNFSTRHMFKDCMDNYVIKGINQC</sequence>
<dbReference type="HOGENOM" id="CLU_077114_0_0_9"/>
<reference evidence="4" key="1">
    <citation type="submission" date="2007-10" db="EMBL/GenBank/DDBJ databases">
        <title>Complete genome of Alkaliphilus oremlandii OhILAs.</title>
        <authorList>
            <person name="Copeland A."/>
            <person name="Lucas S."/>
            <person name="Lapidus A."/>
            <person name="Barry K."/>
            <person name="Detter J.C."/>
            <person name="Glavina del Rio T."/>
            <person name="Hammon N."/>
            <person name="Israni S."/>
            <person name="Dalin E."/>
            <person name="Tice H."/>
            <person name="Pitluck S."/>
            <person name="Chain P."/>
            <person name="Malfatti S."/>
            <person name="Shin M."/>
            <person name="Vergez L."/>
            <person name="Schmutz J."/>
            <person name="Larimer F."/>
            <person name="Land M."/>
            <person name="Hauser L."/>
            <person name="Kyrpides N."/>
            <person name="Mikhailova N."/>
            <person name="Stolz J.F."/>
            <person name="Dawson A."/>
            <person name="Fisher E."/>
            <person name="Crable B."/>
            <person name="Perera E."/>
            <person name="Lisak J."/>
            <person name="Ranganathan M."/>
            <person name="Basu P."/>
            <person name="Richardson P."/>
        </authorList>
    </citation>
    <scope>NUCLEOTIDE SEQUENCE [LARGE SCALE GENOMIC DNA]</scope>
    <source>
        <strain evidence="4">OhILAs</strain>
    </source>
</reference>
<evidence type="ECO:0000313" key="3">
    <source>
        <dbReference type="EMBL" id="ABW17780.1"/>
    </source>
</evidence>
<evidence type="ECO:0000259" key="1">
    <source>
        <dbReference type="Pfam" id="PF04016"/>
    </source>
</evidence>
<dbReference type="InterPro" id="IPR007161">
    <property type="entry name" value="DUF364"/>
</dbReference>
<dbReference type="InterPro" id="IPR025251">
    <property type="entry name" value="DUF4213"/>
</dbReference>
<dbReference type="KEGG" id="aoe:Clos_0216"/>
<gene>
    <name evidence="3" type="ordered locus">Clos_0216</name>
</gene>
<feature type="domain" description="Putative heavy-metal chelation" evidence="1">
    <location>
        <begin position="136"/>
        <end position="286"/>
    </location>
</feature>
<proteinExistence type="predicted"/>
<feature type="domain" description="DUF4213" evidence="2">
    <location>
        <begin position="23"/>
        <end position="110"/>
    </location>
</feature>
<dbReference type="Proteomes" id="UP000000269">
    <property type="component" value="Chromosome"/>
</dbReference>
<evidence type="ECO:0000313" key="4">
    <source>
        <dbReference type="Proteomes" id="UP000000269"/>
    </source>
</evidence>
<dbReference type="EMBL" id="CP000853">
    <property type="protein sequence ID" value="ABW17780.1"/>
    <property type="molecule type" value="Genomic_DNA"/>
</dbReference>
<dbReference type="Gene3D" id="3.40.50.11590">
    <property type="match status" value="1"/>
</dbReference>
<organism evidence="3 4">
    <name type="scientific">Alkaliphilus oremlandii (strain OhILAs)</name>
    <name type="common">Clostridium oremlandii (strain OhILAs)</name>
    <dbReference type="NCBI Taxonomy" id="350688"/>
    <lineage>
        <taxon>Bacteria</taxon>
        <taxon>Bacillati</taxon>
        <taxon>Bacillota</taxon>
        <taxon>Clostridia</taxon>
        <taxon>Peptostreptococcales</taxon>
        <taxon>Natronincolaceae</taxon>
        <taxon>Alkaliphilus</taxon>
    </lineage>
</organism>
<dbReference type="Pfam" id="PF13938">
    <property type="entry name" value="DUF4213"/>
    <property type="match status" value="1"/>
</dbReference>
<name>A8MKW3_ALKOO</name>
<dbReference type="SUPFAM" id="SSF159713">
    <property type="entry name" value="Dhaf3308-like"/>
    <property type="match status" value="1"/>
</dbReference>
<dbReference type="RefSeq" id="WP_012158095.1">
    <property type="nucleotide sequence ID" value="NC_009922.1"/>
</dbReference>
<dbReference type="AlphaFoldDB" id="A8MKW3"/>
<dbReference type="eggNOG" id="COG2014">
    <property type="taxonomic scope" value="Bacteria"/>
</dbReference>
<accession>A8MKW3</accession>
<keyword evidence="4" id="KW-1185">Reference proteome</keyword>
<dbReference type="OrthoDB" id="358386at2"/>
<dbReference type="Pfam" id="PF04016">
    <property type="entry name" value="DUF364"/>
    <property type="match status" value="1"/>
</dbReference>
<evidence type="ECO:0000259" key="2">
    <source>
        <dbReference type="Pfam" id="PF13938"/>
    </source>
</evidence>